<protein>
    <submittedName>
        <fullName evidence="2">Serine protease</fullName>
    </submittedName>
</protein>
<dbReference type="Proteomes" id="UP000261284">
    <property type="component" value="Unassembled WGS sequence"/>
</dbReference>
<keyword evidence="1" id="KW-0732">Signal</keyword>
<accession>A0A3E1NIK1</accession>
<organism evidence="2 3">
    <name type="scientific">Deminuibacter soli</name>
    <dbReference type="NCBI Taxonomy" id="2291815"/>
    <lineage>
        <taxon>Bacteria</taxon>
        <taxon>Pseudomonadati</taxon>
        <taxon>Bacteroidota</taxon>
        <taxon>Chitinophagia</taxon>
        <taxon>Chitinophagales</taxon>
        <taxon>Chitinophagaceae</taxon>
        <taxon>Deminuibacter</taxon>
    </lineage>
</organism>
<evidence type="ECO:0000313" key="3">
    <source>
        <dbReference type="Proteomes" id="UP000261284"/>
    </source>
</evidence>
<dbReference type="Pfam" id="PF13365">
    <property type="entry name" value="Trypsin_2"/>
    <property type="match status" value="1"/>
</dbReference>
<evidence type="ECO:0000256" key="1">
    <source>
        <dbReference type="SAM" id="SignalP"/>
    </source>
</evidence>
<dbReference type="EMBL" id="QTJU01000004">
    <property type="protein sequence ID" value="RFM27776.1"/>
    <property type="molecule type" value="Genomic_DNA"/>
</dbReference>
<feature type="signal peptide" evidence="1">
    <location>
        <begin position="1"/>
        <end position="17"/>
    </location>
</feature>
<dbReference type="GO" id="GO:0008233">
    <property type="term" value="F:peptidase activity"/>
    <property type="evidence" value="ECO:0007669"/>
    <property type="project" value="UniProtKB-KW"/>
</dbReference>
<dbReference type="AlphaFoldDB" id="A0A3E1NIK1"/>
<keyword evidence="2" id="KW-0645">Protease</keyword>
<feature type="chain" id="PRO_5017617700" evidence="1">
    <location>
        <begin position="18"/>
        <end position="265"/>
    </location>
</feature>
<keyword evidence="3" id="KW-1185">Reference proteome</keyword>
<dbReference type="GO" id="GO:0006508">
    <property type="term" value="P:proteolysis"/>
    <property type="evidence" value="ECO:0007669"/>
    <property type="project" value="UniProtKB-KW"/>
</dbReference>
<sequence>MKTLLRMLFLLVLPVFTFCQNEQRLAIAEAMSNTFNLYGDEATGTCFIVAKGGKQYFITAAHLFASSHTSGDQVAIQLVVQKQLKAFDAHVYFHADRKVDVAIVTLPGTVSQHVELPEELVKYEDTLQKVFQGHGMLMDSTMITIGEDVLFFGFPLGNLGTEALGIKFPLVKKAMISGWVKHNGLELLLLDGHNNAGFSGGPIATYDSSTKKMSVAGVVSGYIPEPMDVQRKNETLSVNGNSGIIVCYGKRYIEEIFARYKKELR</sequence>
<dbReference type="InterPro" id="IPR009003">
    <property type="entry name" value="Peptidase_S1_PA"/>
</dbReference>
<reference evidence="2 3" key="1">
    <citation type="submission" date="2018-08" db="EMBL/GenBank/DDBJ databases">
        <title>Chitinophagaceae sp. K23C18032701, a novel bacterium isolated from forest soil.</title>
        <authorList>
            <person name="Wang C."/>
        </authorList>
    </citation>
    <scope>NUCLEOTIDE SEQUENCE [LARGE SCALE GENOMIC DNA]</scope>
    <source>
        <strain evidence="2 3">K23C18032701</strain>
    </source>
</reference>
<dbReference type="OrthoDB" id="4696264at2"/>
<dbReference type="RefSeq" id="WP_116847853.1">
    <property type="nucleotide sequence ID" value="NZ_QTJU01000004.1"/>
</dbReference>
<proteinExistence type="predicted"/>
<comment type="caution">
    <text evidence="2">The sequence shown here is derived from an EMBL/GenBank/DDBJ whole genome shotgun (WGS) entry which is preliminary data.</text>
</comment>
<gene>
    <name evidence="2" type="ORF">DXN05_13835</name>
</gene>
<dbReference type="Gene3D" id="2.40.10.120">
    <property type="match status" value="1"/>
</dbReference>
<dbReference type="SUPFAM" id="SSF50494">
    <property type="entry name" value="Trypsin-like serine proteases"/>
    <property type="match status" value="1"/>
</dbReference>
<keyword evidence="2" id="KW-0378">Hydrolase</keyword>
<name>A0A3E1NIK1_9BACT</name>
<evidence type="ECO:0000313" key="2">
    <source>
        <dbReference type="EMBL" id="RFM27776.1"/>
    </source>
</evidence>